<accession>A0A1L9C419</accession>
<evidence type="ECO:0000313" key="3">
    <source>
        <dbReference type="EMBL" id="SMH42050.1"/>
    </source>
</evidence>
<name>A0A1L9C419_9EURY</name>
<sequence>MAEVTINSSICGFEHNVVGKKEGKNIIIDIETDCDKIKKMSHMEVPIDQTLDIKDNYVISKAQQLNCSSNCLVPCGVLHVCRMEMGILSESLAKKSGRVSIDFQ</sequence>
<reference evidence="3" key="2">
    <citation type="submission" date="2017-04" db="EMBL/GenBank/DDBJ databases">
        <authorList>
            <person name="Afonso C.L."/>
            <person name="Miller P.J."/>
            <person name="Scott M.A."/>
            <person name="Spackman E."/>
            <person name="Goraichik I."/>
            <person name="Dimitrov K.M."/>
            <person name="Suarez D.L."/>
            <person name="Swayne D.E."/>
        </authorList>
    </citation>
    <scope>NUCLEOTIDE SEQUENCE [LARGE SCALE GENOMIC DNA]</scope>
    <source>
        <strain evidence="3">FDF-1</strain>
    </source>
</reference>
<dbReference type="Proteomes" id="UP000185713">
    <property type="component" value="Unassembled WGS sequence"/>
</dbReference>
<evidence type="ECO:0000313" key="1">
    <source>
        <dbReference type="EMBL" id="OJH49272.1"/>
    </source>
</evidence>
<dbReference type="Proteomes" id="UP000193969">
    <property type="component" value="Unassembled WGS sequence"/>
</dbReference>
<reference evidence="5" key="3">
    <citation type="submission" date="2017-04" db="EMBL/GenBank/DDBJ databases">
        <authorList>
            <person name="Varghese N."/>
            <person name="Submissions S."/>
        </authorList>
    </citation>
    <scope>NUCLEOTIDE SEQUENCE [LARGE SCALE GENOMIC DNA]</scope>
    <source>
        <strain evidence="5">FDF-1</strain>
    </source>
</reference>
<dbReference type="Pfam" id="PF22263">
    <property type="entry name" value="DUF6951"/>
    <property type="match status" value="1"/>
</dbReference>
<reference evidence="1 4" key="1">
    <citation type="submission" date="2014-12" db="EMBL/GenBank/DDBJ databases">
        <title>The genome sequence of Methanohalophilus portucalensis strain FDF1.</title>
        <authorList>
            <person name="Lai M.-C."/>
            <person name="Lai S.-J."/>
        </authorList>
    </citation>
    <scope>NUCLEOTIDE SEQUENCE [LARGE SCALE GENOMIC DNA]</scope>
    <source>
        <strain evidence="1 4">FDF-1</strain>
    </source>
</reference>
<dbReference type="AlphaFoldDB" id="A0A1L9C419"/>
<organism evidence="1 4">
    <name type="scientific">Methanohalophilus portucalensis FDF-1</name>
    <dbReference type="NCBI Taxonomy" id="523843"/>
    <lineage>
        <taxon>Archaea</taxon>
        <taxon>Methanobacteriati</taxon>
        <taxon>Methanobacteriota</taxon>
        <taxon>Stenosarchaea group</taxon>
        <taxon>Methanomicrobia</taxon>
        <taxon>Methanosarcinales</taxon>
        <taxon>Methanosarcinaceae</taxon>
        <taxon>Methanohalophilus</taxon>
    </lineage>
</organism>
<dbReference type="Proteomes" id="UP000278252">
    <property type="component" value="Unassembled WGS sequence"/>
</dbReference>
<dbReference type="EMBL" id="RJJH01000010">
    <property type="protein sequence ID" value="RNI11610.1"/>
    <property type="molecule type" value="Genomic_DNA"/>
</dbReference>
<dbReference type="STRING" id="523843.SAMN06264941_1729"/>
<dbReference type="OrthoDB" id="52877at2157"/>
<protein>
    <submittedName>
        <fullName evidence="1">Uncharacterized protein</fullName>
    </submittedName>
</protein>
<dbReference type="InterPro" id="IPR054227">
    <property type="entry name" value="DUF6951"/>
</dbReference>
<dbReference type="RefSeq" id="WP_072359927.1">
    <property type="nucleotide sequence ID" value="NZ_FXBN01000003.1"/>
</dbReference>
<keyword evidence="5" id="KW-1185">Reference proteome</keyword>
<evidence type="ECO:0000313" key="6">
    <source>
        <dbReference type="Proteomes" id="UP000278252"/>
    </source>
</evidence>
<dbReference type="EMBL" id="FXBN01000003">
    <property type="protein sequence ID" value="SMH42050.1"/>
    <property type="molecule type" value="Genomic_DNA"/>
</dbReference>
<dbReference type="EMBL" id="JWTK01000003">
    <property type="protein sequence ID" value="OJH49272.1"/>
    <property type="molecule type" value="Genomic_DNA"/>
</dbReference>
<evidence type="ECO:0000313" key="2">
    <source>
        <dbReference type="EMBL" id="RNI11610.1"/>
    </source>
</evidence>
<reference evidence="2 6" key="4">
    <citation type="submission" date="2018-10" db="EMBL/GenBank/DDBJ databases">
        <title>Cultivation of a novel Methanohalophilus strain from Kebrit Deep of the Red Sea and a genomic comparison of members of the genus Methanohalophilus.</title>
        <authorList>
            <person name="Guan Y."/>
            <person name="Ngugi D.K."/>
            <person name="Stingl U."/>
        </authorList>
    </citation>
    <scope>NUCLEOTIDE SEQUENCE [LARGE SCALE GENOMIC DNA]</scope>
    <source>
        <strain evidence="2 6">DSM 7471</strain>
    </source>
</reference>
<proteinExistence type="predicted"/>
<evidence type="ECO:0000313" key="4">
    <source>
        <dbReference type="Proteomes" id="UP000185713"/>
    </source>
</evidence>
<evidence type="ECO:0000313" key="5">
    <source>
        <dbReference type="Proteomes" id="UP000193969"/>
    </source>
</evidence>
<gene>
    <name evidence="2" type="ORF">EFE41_05195</name>
    <name evidence="1" type="ORF">MPF_1139</name>
    <name evidence="3" type="ORF">SAMN06264941_1729</name>
</gene>